<accession>A0L9L1</accession>
<feature type="chain" id="PRO_5002625990" evidence="2">
    <location>
        <begin position="20"/>
        <end position="597"/>
    </location>
</feature>
<dbReference type="eggNOG" id="COG4166">
    <property type="taxonomic scope" value="Bacteria"/>
</dbReference>
<evidence type="ECO:0000259" key="3">
    <source>
        <dbReference type="Pfam" id="PF00496"/>
    </source>
</evidence>
<protein>
    <submittedName>
        <fullName evidence="4">Extracellular solute-binding protein, family 5</fullName>
    </submittedName>
</protein>
<dbReference type="Gene3D" id="3.10.105.10">
    <property type="entry name" value="Dipeptide-binding Protein, Domain 3"/>
    <property type="match status" value="1"/>
</dbReference>
<dbReference type="InterPro" id="IPR039424">
    <property type="entry name" value="SBP_5"/>
</dbReference>
<evidence type="ECO:0000313" key="5">
    <source>
        <dbReference type="Proteomes" id="UP000002586"/>
    </source>
</evidence>
<dbReference type="Gene3D" id="3.40.190.10">
    <property type="entry name" value="Periplasmic binding protein-like II"/>
    <property type="match status" value="1"/>
</dbReference>
<dbReference type="GO" id="GO:1904680">
    <property type="term" value="F:peptide transmembrane transporter activity"/>
    <property type="evidence" value="ECO:0007669"/>
    <property type="project" value="TreeGrafter"/>
</dbReference>
<reference evidence="4 5" key="2">
    <citation type="journal article" date="2012" name="Int. J. Syst. Evol. Microbiol.">
        <title>Magnetococcus marinus gen. nov., sp. nov., a marine, magnetotactic bacterium that represents a novel lineage (Magnetococcaceae fam. nov.; Magnetococcales ord. nov.) at the base of the Alphaproteobacteria.</title>
        <authorList>
            <person name="Bazylinski D.A."/>
            <person name="Williams T.J."/>
            <person name="Lefevre C.T."/>
            <person name="Berg R.J."/>
            <person name="Zhang C.L."/>
            <person name="Bowser S.S."/>
            <person name="Dean A.J."/>
            <person name="Beveridge T.J."/>
        </authorList>
    </citation>
    <scope>NUCLEOTIDE SEQUENCE [LARGE SCALE GENOMIC DNA]</scope>
    <source>
        <strain evidence="5">ATCC BAA-1437 / JCM 17883 / MC-1</strain>
    </source>
</reference>
<evidence type="ECO:0000256" key="1">
    <source>
        <dbReference type="ARBA" id="ARBA00022729"/>
    </source>
</evidence>
<dbReference type="EMBL" id="CP000471">
    <property type="protein sequence ID" value="ABK44654.1"/>
    <property type="molecule type" value="Genomic_DNA"/>
</dbReference>
<dbReference type="GO" id="GO:0015833">
    <property type="term" value="P:peptide transport"/>
    <property type="evidence" value="ECO:0007669"/>
    <property type="project" value="TreeGrafter"/>
</dbReference>
<dbReference type="InterPro" id="IPR000914">
    <property type="entry name" value="SBP_5_dom"/>
</dbReference>
<feature type="signal peptide" evidence="2">
    <location>
        <begin position="1"/>
        <end position="19"/>
    </location>
</feature>
<dbReference type="Proteomes" id="UP000002586">
    <property type="component" value="Chromosome"/>
</dbReference>
<organism evidence="4 5">
    <name type="scientific">Magnetococcus marinus (strain ATCC BAA-1437 / JCM 17883 / MC-1)</name>
    <dbReference type="NCBI Taxonomy" id="156889"/>
    <lineage>
        <taxon>Bacteria</taxon>
        <taxon>Pseudomonadati</taxon>
        <taxon>Pseudomonadota</taxon>
        <taxon>Magnetococcia</taxon>
        <taxon>Magnetococcales</taxon>
        <taxon>Magnetococcaceae</taxon>
        <taxon>Magnetococcus</taxon>
    </lineage>
</organism>
<evidence type="ECO:0000256" key="2">
    <source>
        <dbReference type="SAM" id="SignalP"/>
    </source>
</evidence>
<name>A0L9L1_MAGMM</name>
<dbReference type="InterPro" id="IPR030678">
    <property type="entry name" value="Peptide/Ni-bd"/>
</dbReference>
<dbReference type="PIRSF" id="PIRSF002741">
    <property type="entry name" value="MppA"/>
    <property type="match status" value="1"/>
</dbReference>
<dbReference type="STRING" id="156889.Mmc1_2153"/>
<dbReference type="RefSeq" id="WP_011713782.1">
    <property type="nucleotide sequence ID" value="NC_008576.1"/>
</dbReference>
<dbReference type="GO" id="GO:0030288">
    <property type="term" value="C:outer membrane-bounded periplasmic space"/>
    <property type="evidence" value="ECO:0007669"/>
    <property type="project" value="TreeGrafter"/>
</dbReference>
<dbReference type="Pfam" id="PF00496">
    <property type="entry name" value="SBP_bac_5"/>
    <property type="match status" value="1"/>
</dbReference>
<dbReference type="SUPFAM" id="SSF53850">
    <property type="entry name" value="Periplasmic binding protein-like II"/>
    <property type="match status" value="1"/>
</dbReference>
<dbReference type="GO" id="GO:0042884">
    <property type="term" value="P:microcin transport"/>
    <property type="evidence" value="ECO:0007669"/>
    <property type="project" value="TreeGrafter"/>
</dbReference>
<dbReference type="PANTHER" id="PTHR30290:SF64">
    <property type="entry name" value="ABC TRANSPORTER PERIPLASMIC BINDING PROTEIN"/>
    <property type="match status" value="1"/>
</dbReference>
<dbReference type="OrthoDB" id="9803988at2"/>
<dbReference type="KEGG" id="mgm:Mmc1_2153"/>
<evidence type="ECO:0000313" key="4">
    <source>
        <dbReference type="EMBL" id="ABK44654.1"/>
    </source>
</evidence>
<keyword evidence="1 2" id="KW-0732">Signal</keyword>
<sequence length="597" mass="67367" precursor="true">MKKIGWLLLLTLIPMHAFADHGLSRWGDLKYPADFKHFDYVNPNAPVGGALTMWSLGGFDKMNPFTLKGEAPDMLGSLVFETLATSALDEPFSQYELLAKEVFVAEDGLSVTYRLNPAATFSDGSAVTSADVLFSLEILKSPQAHPHYSSYWRDIAKAVALDDHTVVFHFSQKNPELPLITGQLPVLSKNFFTQHPFGEASLTPPVGSGPYVVDRVDAGKTITYKRNPNYWGWQLPTQKGLYNFEKVVIKYFKDATVALEAFKAGEFDFVHVYHSKQWARDYVGAAFDQGKIIKTTLPHQNVQGMQGFVLNLRRPMFQDIRVRQALSLAFDFEWSNKNLFYDQYTRTASYFDNSELAAKDRPSPAELALLTPWKAELPASVFGPAVEPPTTSGPEGLRGNLRQAMQKLKEAGWALNPQRQLVKDGQPFVIDMVLVQASFERIMAPMVANLQKLGITLNYRTVDASLYTRRIRSFDFDMVVSSFGQSLSPGNEQYGYWHSQSADQEGSNNLLGLKNPAVDALVDAITYAKSREELLTATHALDRVLRAGYYVIPNWHIPYHRLAYYNYFEHPATLPLYYQPSSWVMSWWVKPGAQHQE</sequence>
<feature type="domain" description="Solute-binding protein family 5" evidence="3">
    <location>
        <begin position="97"/>
        <end position="501"/>
    </location>
</feature>
<dbReference type="PANTHER" id="PTHR30290">
    <property type="entry name" value="PERIPLASMIC BINDING COMPONENT OF ABC TRANSPORTER"/>
    <property type="match status" value="1"/>
</dbReference>
<gene>
    <name evidence="4" type="ordered locus">Mmc1_2153</name>
</gene>
<dbReference type="AlphaFoldDB" id="A0L9L1"/>
<dbReference type="CDD" id="cd08497">
    <property type="entry name" value="MbnE-like"/>
    <property type="match status" value="1"/>
</dbReference>
<reference evidence="5" key="1">
    <citation type="journal article" date="2009" name="Appl. Environ. Microbiol.">
        <title>Complete genome sequence of the chemolithoautotrophic marine magnetotactic coccus strain MC-1.</title>
        <authorList>
            <person name="Schubbe S."/>
            <person name="Williams T.J."/>
            <person name="Xie G."/>
            <person name="Kiss H.E."/>
            <person name="Brettin T.S."/>
            <person name="Martinez D."/>
            <person name="Ross C.A."/>
            <person name="Schuler D."/>
            <person name="Cox B.L."/>
            <person name="Nealson K.H."/>
            <person name="Bazylinski D.A."/>
        </authorList>
    </citation>
    <scope>NUCLEOTIDE SEQUENCE [LARGE SCALE GENOMIC DNA]</scope>
    <source>
        <strain evidence="5">ATCC BAA-1437 / JCM 17883 / MC-1</strain>
    </source>
</reference>
<dbReference type="GO" id="GO:0043190">
    <property type="term" value="C:ATP-binding cassette (ABC) transporter complex"/>
    <property type="evidence" value="ECO:0007669"/>
    <property type="project" value="InterPro"/>
</dbReference>
<proteinExistence type="predicted"/>
<dbReference type="HOGENOM" id="CLU_023171_0_0_5"/>
<keyword evidence="5" id="KW-1185">Reference proteome</keyword>